<evidence type="ECO:0000313" key="1">
    <source>
        <dbReference type="EMBL" id="CAG8604058.1"/>
    </source>
</evidence>
<comment type="caution">
    <text evidence="1">The sequence shown here is derived from an EMBL/GenBank/DDBJ whole genome shotgun (WGS) entry which is preliminary data.</text>
</comment>
<dbReference type="OrthoDB" id="10434503at2759"/>
<accession>A0A9N9CLA5</accession>
<proteinExistence type="predicted"/>
<sequence>MTYKIKVSSRGRKSRKVSVLDFTGRHAVMIVKRSRKPGTTEKARQSINGKEDQQLVKESVDMVDGLTQELVCDNKHRNKTQINIGSEVLAHMSTEQLNQYARFIAFELLKSQLNN</sequence>
<dbReference type="Proteomes" id="UP000789572">
    <property type="component" value="Unassembled WGS sequence"/>
</dbReference>
<protein>
    <submittedName>
        <fullName evidence="1">2608_t:CDS:1</fullName>
    </submittedName>
</protein>
<evidence type="ECO:0000313" key="2">
    <source>
        <dbReference type="Proteomes" id="UP000789572"/>
    </source>
</evidence>
<reference evidence="1" key="1">
    <citation type="submission" date="2021-06" db="EMBL/GenBank/DDBJ databases">
        <authorList>
            <person name="Kallberg Y."/>
            <person name="Tangrot J."/>
            <person name="Rosling A."/>
        </authorList>
    </citation>
    <scope>NUCLEOTIDE SEQUENCE</scope>
    <source>
        <strain evidence="1">IA702</strain>
    </source>
</reference>
<keyword evidence="2" id="KW-1185">Reference proteome</keyword>
<gene>
    <name evidence="1" type="ORF">POCULU_LOCUS7616</name>
</gene>
<dbReference type="AlphaFoldDB" id="A0A9N9CLA5"/>
<dbReference type="EMBL" id="CAJVPJ010001802">
    <property type="protein sequence ID" value="CAG8604058.1"/>
    <property type="molecule type" value="Genomic_DNA"/>
</dbReference>
<organism evidence="1 2">
    <name type="scientific">Paraglomus occultum</name>
    <dbReference type="NCBI Taxonomy" id="144539"/>
    <lineage>
        <taxon>Eukaryota</taxon>
        <taxon>Fungi</taxon>
        <taxon>Fungi incertae sedis</taxon>
        <taxon>Mucoromycota</taxon>
        <taxon>Glomeromycotina</taxon>
        <taxon>Glomeromycetes</taxon>
        <taxon>Paraglomerales</taxon>
        <taxon>Paraglomeraceae</taxon>
        <taxon>Paraglomus</taxon>
    </lineage>
</organism>
<name>A0A9N9CLA5_9GLOM</name>